<feature type="transmembrane region" description="Helical" evidence="1">
    <location>
        <begin position="6"/>
        <end position="27"/>
    </location>
</feature>
<evidence type="ECO:0000313" key="3">
    <source>
        <dbReference type="Proteomes" id="UP000483286"/>
    </source>
</evidence>
<dbReference type="RefSeq" id="WP_157458907.1">
    <property type="nucleotide sequence ID" value="NZ_WQLB01000009.1"/>
</dbReference>
<proteinExistence type="predicted"/>
<organism evidence="2 3">
    <name type="scientific">Deinococcus arboris</name>
    <dbReference type="NCBI Taxonomy" id="2682977"/>
    <lineage>
        <taxon>Bacteria</taxon>
        <taxon>Thermotogati</taxon>
        <taxon>Deinococcota</taxon>
        <taxon>Deinococci</taxon>
        <taxon>Deinococcales</taxon>
        <taxon>Deinococcaceae</taxon>
        <taxon>Deinococcus</taxon>
    </lineage>
</organism>
<evidence type="ECO:0000313" key="2">
    <source>
        <dbReference type="EMBL" id="MVN86856.1"/>
    </source>
</evidence>
<evidence type="ECO:0000256" key="1">
    <source>
        <dbReference type="SAM" id="Phobius"/>
    </source>
</evidence>
<feature type="transmembrane region" description="Helical" evidence="1">
    <location>
        <begin position="82"/>
        <end position="105"/>
    </location>
</feature>
<feature type="transmembrane region" description="Helical" evidence="1">
    <location>
        <begin position="117"/>
        <end position="139"/>
    </location>
</feature>
<keyword evidence="1" id="KW-1133">Transmembrane helix</keyword>
<comment type="caution">
    <text evidence="2">The sequence shown here is derived from an EMBL/GenBank/DDBJ whole genome shotgun (WGS) entry which is preliminary data.</text>
</comment>
<dbReference type="EMBL" id="WQLB01000009">
    <property type="protein sequence ID" value="MVN86856.1"/>
    <property type="molecule type" value="Genomic_DNA"/>
</dbReference>
<keyword evidence="1" id="KW-0812">Transmembrane</keyword>
<gene>
    <name evidence="2" type="ORF">GO986_08775</name>
</gene>
<feature type="transmembrane region" description="Helical" evidence="1">
    <location>
        <begin position="151"/>
        <end position="174"/>
    </location>
</feature>
<dbReference type="Proteomes" id="UP000483286">
    <property type="component" value="Unassembled WGS sequence"/>
</dbReference>
<accession>A0A7C9LN40</accession>
<name>A0A7C9LN40_9DEIO</name>
<feature type="transmembrane region" description="Helical" evidence="1">
    <location>
        <begin position="48"/>
        <end position="70"/>
    </location>
</feature>
<sequence>MNINWSNFLITEVGILLVLGLHLVMLSRLGSPRTRRNVDIGMSIAFQIWVPLFGLALCGLLTVVSFVPLLKLLPTTSTVKDLTLVLEIVVSAFSLLSILSVVYPLALQRQLKQANTLTLGTVALLAFGSFAGTVFKALVANEAFSNLWTTISGMAFLTSFYAVVVLFVWGLWLIARSYFARPRLADATDGTSPLPASSDVS</sequence>
<dbReference type="AlphaFoldDB" id="A0A7C9LN40"/>
<protein>
    <submittedName>
        <fullName evidence="2">Uncharacterized protein</fullName>
    </submittedName>
</protein>
<keyword evidence="3" id="KW-1185">Reference proteome</keyword>
<reference evidence="2 3" key="1">
    <citation type="submission" date="2019-12" db="EMBL/GenBank/DDBJ databases">
        <title>Deinococcus sp. HMF7620 Genome sequencing and assembly.</title>
        <authorList>
            <person name="Kang H."/>
            <person name="Kim H."/>
            <person name="Joh K."/>
        </authorList>
    </citation>
    <scope>NUCLEOTIDE SEQUENCE [LARGE SCALE GENOMIC DNA]</scope>
    <source>
        <strain evidence="2 3">HMF7620</strain>
    </source>
</reference>
<keyword evidence="1" id="KW-0472">Membrane</keyword>